<comment type="caution">
    <text evidence="2">The sequence shown here is derived from an EMBL/GenBank/DDBJ whole genome shotgun (WGS) entry which is preliminary data.</text>
</comment>
<proteinExistence type="predicted"/>
<gene>
    <name evidence="2" type="ORF">EVA_00790</name>
</gene>
<sequence>MKTLFKMMALFLVLFCFAACDDDEEIQTALEVTPANLDGTWKLTEWNGNSLPENSYCYITFSRKDKTYKMYQNFNSMYAKLITGKFNITKDEDYGYIIKGKYDYGNGSWNYSYIVTDLLPTGSMVWTAKENPADVQRYEKCPSVPSHILDEIEK</sequence>
<protein>
    <recommendedName>
        <fullName evidence="1">Lipocalin-like domain-containing protein</fullName>
    </recommendedName>
</protein>
<dbReference type="Pfam" id="PF13648">
    <property type="entry name" value="Lipocalin_4"/>
    <property type="match status" value="1"/>
</dbReference>
<evidence type="ECO:0000259" key="1">
    <source>
        <dbReference type="Pfam" id="PF13648"/>
    </source>
</evidence>
<accession>J9H3S8</accession>
<organism evidence="2">
    <name type="scientific">gut metagenome</name>
    <dbReference type="NCBI Taxonomy" id="749906"/>
    <lineage>
        <taxon>unclassified sequences</taxon>
        <taxon>metagenomes</taxon>
        <taxon>organismal metagenomes</taxon>
    </lineage>
</organism>
<reference evidence="2" key="1">
    <citation type="journal article" date="2012" name="PLoS ONE">
        <title>Gene sets for utilization of primary and secondary nutrition supplies in the distal gut of endangered iberian lynx.</title>
        <authorList>
            <person name="Alcaide M."/>
            <person name="Messina E."/>
            <person name="Richter M."/>
            <person name="Bargiela R."/>
            <person name="Peplies J."/>
            <person name="Huws S.A."/>
            <person name="Newbold C.J."/>
            <person name="Golyshin P.N."/>
            <person name="Simon M.A."/>
            <person name="Lopez G."/>
            <person name="Yakimov M.M."/>
            <person name="Ferrer M."/>
        </authorList>
    </citation>
    <scope>NUCLEOTIDE SEQUENCE</scope>
</reference>
<feature type="domain" description="Lipocalin-like" evidence="1">
    <location>
        <begin position="37"/>
        <end position="125"/>
    </location>
</feature>
<dbReference type="InterPro" id="IPR024311">
    <property type="entry name" value="Lipocalin-like"/>
</dbReference>
<dbReference type="AlphaFoldDB" id="J9H3S8"/>
<dbReference type="EMBL" id="AMCI01000141">
    <property type="protein sequence ID" value="EJX10638.1"/>
    <property type="molecule type" value="Genomic_DNA"/>
</dbReference>
<evidence type="ECO:0000313" key="2">
    <source>
        <dbReference type="EMBL" id="EJX10638.1"/>
    </source>
</evidence>
<name>J9H3S8_9ZZZZ</name>